<dbReference type="PANTHER" id="PTHR33392:SF6">
    <property type="entry name" value="POLYISOPRENYL-TEICHOIC ACID--PEPTIDOGLYCAN TEICHOIC ACID TRANSFERASE TAGU"/>
    <property type="match status" value="1"/>
</dbReference>
<evidence type="ECO:0000256" key="2">
    <source>
        <dbReference type="SAM" id="MobiDB-lite"/>
    </source>
</evidence>
<dbReference type="PANTHER" id="PTHR33392">
    <property type="entry name" value="POLYISOPRENYL-TEICHOIC ACID--PEPTIDOGLYCAN TEICHOIC ACID TRANSFERASE TAGU"/>
    <property type="match status" value="1"/>
</dbReference>
<comment type="similarity">
    <text evidence="1">Belongs to the LytR/CpsA/Psr (LCP) family.</text>
</comment>
<dbReference type="NCBIfam" id="TIGR00350">
    <property type="entry name" value="lytR_cpsA_psr"/>
    <property type="match status" value="1"/>
</dbReference>
<dbReference type="RefSeq" id="WP_204119903.1">
    <property type="nucleotide sequence ID" value="NZ_BOLV01000043.1"/>
</dbReference>
<feature type="transmembrane region" description="Helical" evidence="3">
    <location>
        <begin position="35"/>
        <end position="58"/>
    </location>
</feature>
<keyword evidence="3" id="KW-0812">Transmembrane</keyword>
<reference evidence="6" key="1">
    <citation type="journal article" date="2019" name="Int. J. Syst. Evol. Microbiol.">
        <title>The Global Catalogue of Microorganisms (GCM) 10K type strain sequencing project: providing services to taxonomists for standard genome sequencing and annotation.</title>
        <authorList>
            <consortium name="The Broad Institute Genomics Platform"/>
            <consortium name="The Broad Institute Genome Sequencing Center for Infectious Disease"/>
            <person name="Wu L."/>
            <person name="Ma J."/>
        </authorList>
    </citation>
    <scope>NUCLEOTIDE SEQUENCE [LARGE SCALE GENOMIC DNA]</scope>
    <source>
        <strain evidence="6">CCM 9110</strain>
    </source>
</reference>
<protein>
    <submittedName>
        <fullName evidence="5">LCP family protein</fullName>
    </submittedName>
</protein>
<keyword evidence="3" id="KW-1133">Transmembrane helix</keyword>
<evidence type="ECO:0000256" key="3">
    <source>
        <dbReference type="SAM" id="Phobius"/>
    </source>
</evidence>
<evidence type="ECO:0000313" key="5">
    <source>
        <dbReference type="EMBL" id="MFD1397848.1"/>
    </source>
</evidence>
<dbReference type="InterPro" id="IPR050922">
    <property type="entry name" value="LytR/CpsA/Psr_CW_biosynth"/>
</dbReference>
<name>A0ABW4BCS2_9LACO</name>
<accession>A0ABW4BCS2</accession>
<organism evidence="5 6">
    <name type="scientific">Lacticaseibacillus suilingensis</name>
    <dbReference type="NCBI Taxonomy" id="2799577"/>
    <lineage>
        <taxon>Bacteria</taxon>
        <taxon>Bacillati</taxon>
        <taxon>Bacillota</taxon>
        <taxon>Bacilli</taxon>
        <taxon>Lactobacillales</taxon>
        <taxon>Lactobacillaceae</taxon>
        <taxon>Lacticaseibacillus</taxon>
    </lineage>
</organism>
<proteinExistence type="inferred from homology"/>
<feature type="region of interest" description="Disordered" evidence="2">
    <location>
        <begin position="1"/>
        <end position="26"/>
    </location>
</feature>
<keyword evidence="3" id="KW-0472">Membrane</keyword>
<evidence type="ECO:0000256" key="1">
    <source>
        <dbReference type="ARBA" id="ARBA00006068"/>
    </source>
</evidence>
<evidence type="ECO:0000259" key="4">
    <source>
        <dbReference type="Pfam" id="PF03816"/>
    </source>
</evidence>
<dbReference type="Pfam" id="PF03816">
    <property type="entry name" value="LytR_cpsA_psr"/>
    <property type="match status" value="1"/>
</dbReference>
<dbReference type="Proteomes" id="UP001597199">
    <property type="component" value="Unassembled WGS sequence"/>
</dbReference>
<sequence>MAKEHPDDPLSSLVQPQHHHHHHHHGHHHKREFHLWRWLAGFALLVILAVAGVAAYAYHELHSTVDHTYIPLPKQQQSDATLKKTKPISILLMGTDTGAFGRAEKNGRSDTMIVATLNPGNKTTTMISVPRDTMAQMMGDKGINIQKVNAAYSIGGATMAVDTTSALLGVPINYYAVINMGGLEKIIDALGGVTIIPSLTFNNTGYSFTQGKSTKMDGQKALAYIRMRYNDPHGDYGRQDRERQVITAVIKAAPSLSNVTKFTELLKQVEGNFRTNLTFDNLVNLYRHYRAAGQNVKQDHLQGVGAYLNGSSYQIAPTSELQRVSDLINQNLDRPSKKLNNEETRQNALNPNFDWTATNSKVKYKVQGADQVN</sequence>
<dbReference type="EMBL" id="JBHTOA010000009">
    <property type="protein sequence ID" value="MFD1397848.1"/>
    <property type="molecule type" value="Genomic_DNA"/>
</dbReference>
<evidence type="ECO:0000313" key="6">
    <source>
        <dbReference type="Proteomes" id="UP001597199"/>
    </source>
</evidence>
<comment type="caution">
    <text evidence="5">The sequence shown here is derived from an EMBL/GenBank/DDBJ whole genome shotgun (WGS) entry which is preliminary data.</text>
</comment>
<dbReference type="InterPro" id="IPR004474">
    <property type="entry name" value="LytR_CpsA_psr"/>
</dbReference>
<keyword evidence="6" id="KW-1185">Reference proteome</keyword>
<feature type="compositionally biased region" description="Basic residues" evidence="2">
    <location>
        <begin position="17"/>
        <end position="26"/>
    </location>
</feature>
<gene>
    <name evidence="5" type="ORF">ACFQ41_00830</name>
</gene>
<feature type="domain" description="Cell envelope-related transcriptional attenuator" evidence="4">
    <location>
        <begin position="108"/>
        <end position="252"/>
    </location>
</feature>
<dbReference type="Gene3D" id="3.40.630.190">
    <property type="entry name" value="LCP protein"/>
    <property type="match status" value="1"/>
</dbReference>